<dbReference type="Pfam" id="PF24460">
    <property type="entry name" value="DUF7575"/>
    <property type="match status" value="1"/>
</dbReference>
<reference evidence="6" key="2">
    <citation type="submission" date="2016-11" db="EMBL/GenBank/DDBJ databases">
        <authorList>
            <person name="Varghese N."/>
            <person name="Submissions S."/>
        </authorList>
    </citation>
    <scope>NUCLEOTIDE SEQUENCE [LARGE SCALE GENOMIC DNA]</scope>
    <source>
        <strain evidence="6">DX253</strain>
    </source>
</reference>
<dbReference type="RefSeq" id="WP_007979508.1">
    <property type="nucleotide sequence ID" value="NZ_AEMG01000009.1"/>
</dbReference>
<protein>
    <recommendedName>
        <fullName evidence="2">DUF7575 domain-containing protein</fullName>
    </recommendedName>
</protein>
<dbReference type="OrthoDB" id="204947at2157"/>
<name>E7QTG9_HALPU</name>
<sequence length="138" mass="15689">MTRNKKRPWLAALFAFVYPGAGHLYLREWLRAFLWFGFAFLTAYLFIPPEMIQAVQNGGWSGYMQASENIDIQQTLPVLFVSLCNILDAYWSAIRNNRAVQEAADGTRRCPNCGRKVDADLDFCQWCTSPLDADATAQ</sequence>
<dbReference type="Proteomes" id="UP000003751">
    <property type="component" value="Unassembled WGS sequence"/>
</dbReference>
<feature type="domain" description="DUF7575" evidence="2">
    <location>
        <begin position="106"/>
        <end position="132"/>
    </location>
</feature>
<feature type="transmembrane region" description="Helical" evidence="1">
    <location>
        <begin position="32"/>
        <end position="47"/>
    </location>
</feature>
<keyword evidence="1" id="KW-0812">Transmembrane</keyword>
<keyword evidence="1" id="KW-0472">Membrane</keyword>
<dbReference type="Proteomes" id="UP000184203">
    <property type="component" value="Unassembled WGS sequence"/>
</dbReference>
<reference evidence="4" key="3">
    <citation type="submission" date="2016-11" db="EMBL/GenBank/DDBJ databases">
        <authorList>
            <person name="Jaros S."/>
            <person name="Januszkiewicz K."/>
            <person name="Wedrychowicz H."/>
        </authorList>
    </citation>
    <scope>NUCLEOTIDE SEQUENCE [LARGE SCALE GENOMIC DNA]</scope>
    <source>
        <strain evidence="4">DX253</strain>
    </source>
</reference>
<evidence type="ECO:0000313" key="3">
    <source>
        <dbReference type="EMBL" id="EFW91898.1"/>
    </source>
</evidence>
<dbReference type="InterPro" id="IPR055997">
    <property type="entry name" value="DUF7575"/>
</dbReference>
<keyword evidence="1" id="KW-1133">Transmembrane helix</keyword>
<evidence type="ECO:0000313" key="6">
    <source>
        <dbReference type="Proteomes" id="UP000184203"/>
    </source>
</evidence>
<dbReference type="STRING" id="797209.GCA_000376445_02698"/>
<dbReference type="AlphaFoldDB" id="E7QTG9"/>
<dbReference type="EMBL" id="AEMG01000009">
    <property type="protein sequence ID" value="EFW91898.1"/>
    <property type="molecule type" value="Genomic_DNA"/>
</dbReference>
<reference evidence="3 5" key="1">
    <citation type="journal article" date="2014" name="ISME J.">
        <title>Trehalose/2-sulfotrehalose biosynthesis and glycine-betaine uptake are widely spread mechanisms for osmoadaptation in the Halobacteriales.</title>
        <authorList>
            <person name="Youssef N.H."/>
            <person name="Savage-Ashlock K.N."/>
            <person name="McCully A.L."/>
            <person name="Luedtke B."/>
            <person name="Shaw E.I."/>
            <person name="Hoff W.D."/>
            <person name="Elshahed M.S."/>
        </authorList>
    </citation>
    <scope>NUCLEOTIDE SEQUENCE [LARGE SCALE GENOMIC DNA]</scope>
    <source>
        <strain evidence="3 5">DX253</strain>
    </source>
</reference>
<dbReference type="eggNOG" id="arCOG03295">
    <property type="taxonomic scope" value="Archaea"/>
</dbReference>
<proteinExistence type="predicted"/>
<gene>
    <name evidence="4" type="ORF">SAMN05444342_2300</name>
    <name evidence="3" type="ORF">ZOD2009_10485</name>
</gene>
<accession>E7QTG9</accession>
<dbReference type="EMBL" id="FRAN01000003">
    <property type="protein sequence ID" value="SHK82470.1"/>
    <property type="molecule type" value="Genomic_DNA"/>
</dbReference>
<keyword evidence="6" id="KW-1185">Reference proteome</keyword>
<evidence type="ECO:0000256" key="1">
    <source>
        <dbReference type="SAM" id="Phobius"/>
    </source>
</evidence>
<dbReference type="PATRIC" id="fig|797209.4.peg.2059"/>
<evidence type="ECO:0000313" key="4">
    <source>
        <dbReference type="EMBL" id="SHK82470.1"/>
    </source>
</evidence>
<evidence type="ECO:0000313" key="5">
    <source>
        <dbReference type="Proteomes" id="UP000003751"/>
    </source>
</evidence>
<evidence type="ECO:0000259" key="2">
    <source>
        <dbReference type="Pfam" id="PF24460"/>
    </source>
</evidence>
<organism evidence="3 5">
    <name type="scientific">Haladaptatus paucihalophilus DX253</name>
    <dbReference type="NCBI Taxonomy" id="797209"/>
    <lineage>
        <taxon>Archaea</taxon>
        <taxon>Methanobacteriati</taxon>
        <taxon>Methanobacteriota</taxon>
        <taxon>Stenosarchaea group</taxon>
        <taxon>Halobacteria</taxon>
        <taxon>Halobacteriales</taxon>
        <taxon>Haladaptataceae</taxon>
        <taxon>Haladaptatus</taxon>
    </lineage>
</organism>